<dbReference type="NCBIfam" id="TIGR04520">
    <property type="entry name" value="ECF_ATPase_1"/>
    <property type="match status" value="1"/>
</dbReference>
<accession>A0A3B0QDY6</accession>
<dbReference type="InterPro" id="IPR003439">
    <property type="entry name" value="ABC_transporter-like_ATP-bd"/>
</dbReference>
<dbReference type="FunFam" id="3.40.50.300:FF:000224">
    <property type="entry name" value="Energy-coupling factor transporter ATP-binding protein EcfA"/>
    <property type="match status" value="1"/>
</dbReference>
<evidence type="ECO:0000256" key="4">
    <source>
        <dbReference type="ARBA" id="ARBA00022475"/>
    </source>
</evidence>
<dbReference type="NCBIfam" id="NF010167">
    <property type="entry name" value="PRK13648.1"/>
    <property type="match status" value="1"/>
</dbReference>
<evidence type="ECO:0000313" key="10">
    <source>
        <dbReference type="EMBL" id="SYV97913.1"/>
    </source>
</evidence>
<keyword evidence="10" id="KW-0378">Hydrolase</keyword>
<dbReference type="EC" id="3.6.3.-" evidence="10"/>
<comment type="subcellular location">
    <subcellularLocation>
        <location evidence="1">Cell membrane</location>
    </subcellularLocation>
</comment>
<dbReference type="CDD" id="cd03225">
    <property type="entry name" value="ABC_cobalt_CbiO_domain1"/>
    <property type="match status" value="1"/>
</dbReference>
<dbReference type="Gene3D" id="3.40.50.300">
    <property type="entry name" value="P-loop containing nucleotide triphosphate hydrolases"/>
    <property type="match status" value="1"/>
</dbReference>
<keyword evidence="8" id="KW-0472">Membrane</keyword>
<dbReference type="SMART" id="SM00382">
    <property type="entry name" value="AAA"/>
    <property type="match status" value="1"/>
</dbReference>
<evidence type="ECO:0000256" key="8">
    <source>
        <dbReference type="ARBA" id="ARBA00023136"/>
    </source>
</evidence>
<comment type="similarity">
    <text evidence="2">Belongs to the ABC transporter superfamily.</text>
</comment>
<dbReference type="SUPFAM" id="SSF52540">
    <property type="entry name" value="P-loop containing nucleoside triphosphate hydrolases"/>
    <property type="match status" value="1"/>
</dbReference>
<dbReference type="InterPro" id="IPR027417">
    <property type="entry name" value="P-loop_NTPase"/>
</dbReference>
<proteinExistence type="inferred from homology"/>
<dbReference type="Pfam" id="PF00005">
    <property type="entry name" value="ABC_tran"/>
    <property type="match status" value="1"/>
</dbReference>
<dbReference type="GO" id="GO:0043190">
    <property type="term" value="C:ATP-binding cassette (ABC) transporter complex"/>
    <property type="evidence" value="ECO:0007669"/>
    <property type="project" value="TreeGrafter"/>
</dbReference>
<dbReference type="PANTHER" id="PTHR43553">
    <property type="entry name" value="HEAVY METAL TRANSPORTER"/>
    <property type="match status" value="1"/>
</dbReference>
<dbReference type="PANTHER" id="PTHR43553:SF24">
    <property type="entry name" value="ENERGY-COUPLING FACTOR TRANSPORTER ATP-BINDING PROTEIN ECFA1"/>
    <property type="match status" value="1"/>
</dbReference>
<sequence length="274" mass="30713">MCNKIIIIMIKVENVIFSYKPGVQKPALNNVSFEIKKGEYVAVLGHNGSGKSTLSKLLVALLKPQEGEISIDGIQYSRKNLLQIRKKIGIIFQNPDNQFIGSSVEDDIAFGLENKKVPQKEMKEIIHHFAKKVDMLDHLEREPENLSGGQKQRVAIASVLALDPEVIIFDEVTSMLDPKGKNSVLNIIKEIKESREKTLISITHDMDEAILADKCLVFSHGELVASGDPKTILNNKEILELAKIDSPFIYKLSSMIDGMEPTYNREELVKELCK</sequence>
<dbReference type="PROSITE" id="PS00211">
    <property type="entry name" value="ABC_TRANSPORTER_1"/>
    <property type="match status" value="1"/>
</dbReference>
<dbReference type="InterPro" id="IPR003593">
    <property type="entry name" value="AAA+_ATPase"/>
</dbReference>
<evidence type="ECO:0000256" key="5">
    <source>
        <dbReference type="ARBA" id="ARBA00022741"/>
    </source>
</evidence>
<dbReference type="InterPro" id="IPR017871">
    <property type="entry name" value="ABC_transporter-like_CS"/>
</dbReference>
<dbReference type="GO" id="GO:0005524">
    <property type="term" value="F:ATP binding"/>
    <property type="evidence" value="ECO:0007669"/>
    <property type="project" value="UniProtKB-KW"/>
</dbReference>
<reference evidence="11" key="1">
    <citation type="submission" date="2018-06" db="EMBL/GenBank/DDBJ databases">
        <authorList>
            <consortium name="Pathogen Informatics"/>
        </authorList>
    </citation>
    <scope>NUCLEOTIDE SEQUENCE [LARGE SCALE GENOMIC DNA]</scope>
    <source>
        <strain evidence="11">NCTC10132</strain>
    </source>
</reference>
<dbReference type="EMBL" id="LS991951">
    <property type="protein sequence ID" value="SYV97913.1"/>
    <property type="molecule type" value="Genomic_DNA"/>
</dbReference>
<evidence type="ECO:0000256" key="3">
    <source>
        <dbReference type="ARBA" id="ARBA00022448"/>
    </source>
</evidence>
<dbReference type="AlphaFoldDB" id="A0A3B0QDY6"/>
<dbReference type="PROSITE" id="PS50893">
    <property type="entry name" value="ABC_TRANSPORTER_2"/>
    <property type="match status" value="1"/>
</dbReference>
<evidence type="ECO:0000256" key="1">
    <source>
        <dbReference type="ARBA" id="ARBA00004236"/>
    </source>
</evidence>
<evidence type="ECO:0000256" key="6">
    <source>
        <dbReference type="ARBA" id="ARBA00022840"/>
    </source>
</evidence>
<keyword evidence="6 10" id="KW-0067">ATP-binding</keyword>
<evidence type="ECO:0000256" key="7">
    <source>
        <dbReference type="ARBA" id="ARBA00022967"/>
    </source>
</evidence>
<evidence type="ECO:0000313" key="11">
    <source>
        <dbReference type="Proteomes" id="UP000257559"/>
    </source>
</evidence>
<keyword evidence="11" id="KW-1185">Reference proteome</keyword>
<dbReference type="Proteomes" id="UP000257559">
    <property type="component" value="Chromosome"/>
</dbReference>
<keyword evidence="3" id="KW-0813">Transport</keyword>
<dbReference type="GO" id="GO:0016887">
    <property type="term" value="F:ATP hydrolysis activity"/>
    <property type="evidence" value="ECO:0007669"/>
    <property type="project" value="InterPro"/>
</dbReference>
<dbReference type="InterPro" id="IPR030947">
    <property type="entry name" value="EcfA_1"/>
</dbReference>
<protein>
    <submittedName>
        <fullName evidence="10">ABC transporter, ATP-binding protein</fullName>
        <ecNumber evidence="10">3.6.3.-</ecNumber>
    </submittedName>
</protein>
<dbReference type="InterPro" id="IPR015856">
    <property type="entry name" value="ABC_transpr_CbiO/EcfA_su"/>
</dbReference>
<name>A0A3B0QDY6_9BACT</name>
<keyword evidence="4" id="KW-1003">Cell membrane</keyword>
<keyword evidence="7" id="KW-1278">Translocase</keyword>
<feature type="domain" description="ABC transporter" evidence="9">
    <location>
        <begin position="10"/>
        <end position="245"/>
    </location>
</feature>
<keyword evidence="5" id="KW-0547">Nucleotide-binding</keyword>
<dbReference type="GO" id="GO:0042626">
    <property type="term" value="F:ATPase-coupled transmembrane transporter activity"/>
    <property type="evidence" value="ECO:0007669"/>
    <property type="project" value="TreeGrafter"/>
</dbReference>
<evidence type="ECO:0000259" key="9">
    <source>
        <dbReference type="PROSITE" id="PS50893"/>
    </source>
</evidence>
<gene>
    <name evidence="10" type="primary">MCYN0857</name>
    <name evidence="10" type="ORF">NCTC10132_01284</name>
</gene>
<evidence type="ECO:0000256" key="2">
    <source>
        <dbReference type="ARBA" id="ARBA00005417"/>
    </source>
</evidence>
<dbReference type="InterPro" id="IPR050095">
    <property type="entry name" value="ECF_ABC_transporter_ATP-bd"/>
</dbReference>
<organism evidence="10 11">
    <name type="scientific">Mycoplasmopsis edwardii</name>
    <dbReference type="NCBI Taxonomy" id="53558"/>
    <lineage>
        <taxon>Bacteria</taxon>
        <taxon>Bacillati</taxon>
        <taxon>Mycoplasmatota</taxon>
        <taxon>Mycoplasmoidales</taxon>
        <taxon>Metamycoplasmataceae</taxon>
        <taxon>Mycoplasmopsis</taxon>
    </lineage>
</organism>
<dbReference type="KEGG" id="medw:NCTC10132_01284"/>